<evidence type="ECO:0000256" key="3">
    <source>
        <dbReference type="ARBA" id="ARBA00022763"/>
    </source>
</evidence>
<accession>A0A6C0EPM2</accession>
<keyword evidence="6" id="KW-0234">DNA repair</keyword>
<proteinExistence type="inferred from homology"/>
<dbReference type="GO" id="GO:0005524">
    <property type="term" value="F:ATP binding"/>
    <property type="evidence" value="ECO:0007669"/>
    <property type="project" value="UniProtKB-KW"/>
</dbReference>
<dbReference type="InterPro" id="IPR007695">
    <property type="entry name" value="DNA_mismatch_repair_MutS-lik_N"/>
</dbReference>
<dbReference type="AlphaFoldDB" id="A0A6C0EPM2"/>
<dbReference type="EMBL" id="MN738894">
    <property type="protein sequence ID" value="QHT30270.1"/>
    <property type="molecule type" value="Genomic_DNA"/>
</dbReference>
<evidence type="ECO:0000256" key="7">
    <source>
        <dbReference type="SAM" id="Coils"/>
    </source>
</evidence>
<keyword evidence="4" id="KW-0067">ATP-binding</keyword>
<dbReference type="Pfam" id="PF05192">
    <property type="entry name" value="MutS_III"/>
    <property type="match status" value="1"/>
</dbReference>
<dbReference type="CDD" id="cd00085">
    <property type="entry name" value="HNHc"/>
    <property type="match status" value="1"/>
</dbReference>
<dbReference type="SMART" id="SM00533">
    <property type="entry name" value="MUTSd"/>
    <property type="match status" value="1"/>
</dbReference>
<dbReference type="Pfam" id="PF01624">
    <property type="entry name" value="MutS_I"/>
    <property type="match status" value="1"/>
</dbReference>
<organism evidence="11">
    <name type="scientific">viral metagenome</name>
    <dbReference type="NCBI Taxonomy" id="1070528"/>
    <lineage>
        <taxon>unclassified sequences</taxon>
        <taxon>metagenomes</taxon>
        <taxon>organismal metagenomes</taxon>
    </lineage>
</organism>
<dbReference type="InterPro" id="IPR036678">
    <property type="entry name" value="MutS_con_dom_sf"/>
</dbReference>
<evidence type="ECO:0000256" key="8">
    <source>
        <dbReference type="SAM" id="MobiDB-lite"/>
    </source>
</evidence>
<evidence type="ECO:0000256" key="5">
    <source>
        <dbReference type="ARBA" id="ARBA00023125"/>
    </source>
</evidence>
<dbReference type="InterPro" id="IPR027417">
    <property type="entry name" value="P-loop_NTPase"/>
</dbReference>
<keyword evidence="3" id="KW-0227">DNA damage</keyword>
<evidence type="ECO:0000256" key="6">
    <source>
        <dbReference type="ARBA" id="ARBA00023204"/>
    </source>
</evidence>
<dbReference type="SMART" id="SM00534">
    <property type="entry name" value="MUTSac"/>
    <property type="match status" value="1"/>
</dbReference>
<dbReference type="GO" id="GO:0140664">
    <property type="term" value="F:ATP-dependent DNA damage sensor activity"/>
    <property type="evidence" value="ECO:0007669"/>
    <property type="project" value="InterPro"/>
</dbReference>
<dbReference type="InterPro" id="IPR036187">
    <property type="entry name" value="DNA_mismatch_repair_MutS_sf"/>
</dbReference>
<dbReference type="GO" id="GO:0006298">
    <property type="term" value="P:mismatch repair"/>
    <property type="evidence" value="ECO:0007669"/>
    <property type="project" value="InterPro"/>
</dbReference>
<keyword evidence="7" id="KW-0175">Coiled coil</keyword>
<evidence type="ECO:0000256" key="2">
    <source>
        <dbReference type="ARBA" id="ARBA00022741"/>
    </source>
</evidence>
<dbReference type="InterPro" id="IPR016151">
    <property type="entry name" value="DNA_mismatch_repair_MutS_N"/>
</dbReference>
<reference evidence="11" key="1">
    <citation type="journal article" date="2020" name="Nature">
        <title>Giant virus diversity and host interactions through global metagenomics.</title>
        <authorList>
            <person name="Schulz F."/>
            <person name="Roux S."/>
            <person name="Paez-Espino D."/>
            <person name="Jungbluth S."/>
            <person name="Walsh D.A."/>
            <person name="Denef V.J."/>
            <person name="McMahon K.D."/>
            <person name="Konstantinidis K.T."/>
            <person name="Eloe-Fadrosh E.A."/>
            <person name="Kyrpides N.C."/>
            <person name="Woyke T."/>
        </authorList>
    </citation>
    <scope>NUCLEOTIDE SEQUENCE</scope>
    <source>
        <strain evidence="11">GVMAG-M-3300009149-34</strain>
    </source>
</reference>
<dbReference type="Gene3D" id="3.40.50.300">
    <property type="entry name" value="P-loop containing nucleotide triphosphate hydrolases"/>
    <property type="match status" value="1"/>
</dbReference>
<dbReference type="SUPFAM" id="SSF53150">
    <property type="entry name" value="DNA repair protein MutS, domain II"/>
    <property type="match status" value="1"/>
</dbReference>
<dbReference type="InterPro" id="IPR017261">
    <property type="entry name" value="DNA_mismatch_repair_MutS/MSH"/>
</dbReference>
<dbReference type="InterPro" id="IPR000432">
    <property type="entry name" value="DNA_mismatch_repair_MutS_C"/>
</dbReference>
<feature type="domain" description="DNA mismatch repair proteins mutS family" evidence="10">
    <location>
        <begin position="700"/>
        <end position="890"/>
    </location>
</feature>
<dbReference type="Pfam" id="PF00488">
    <property type="entry name" value="MutS_V"/>
    <property type="match status" value="1"/>
</dbReference>
<dbReference type="SUPFAM" id="SSF55271">
    <property type="entry name" value="DNA repair protein MutS, domain I"/>
    <property type="match status" value="1"/>
</dbReference>
<dbReference type="SUPFAM" id="SSF52540">
    <property type="entry name" value="P-loop containing nucleoside triphosphate hydrolases"/>
    <property type="match status" value="1"/>
</dbReference>
<keyword evidence="2" id="KW-0547">Nucleotide-binding</keyword>
<feature type="region of interest" description="Disordered" evidence="8">
    <location>
        <begin position="962"/>
        <end position="984"/>
    </location>
</feature>
<protein>
    <recommendedName>
        <fullName evidence="12">DNA mismatch repair proteins mutS family domain-containing protein</fullName>
    </recommendedName>
</protein>
<evidence type="ECO:0000256" key="4">
    <source>
        <dbReference type="ARBA" id="ARBA00022840"/>
    </source>
</evidence>
<dbReference type="SUPFAM" id="SSF48334">
    <property type="entry name" value="DNA repair protein MutS, domain III"/>
    <property type="match status" value="1"/>
</dbReference>
<comment type="similarity">
    <text evidence="1">Belongs to the DNA mismatch repair MutS family.</text>
</comment>
<dbReference type="InterPro" id="IPR003615">
    <property type="entry name" value="HNH_nuc"/>
</dbReference>
<dbReference type="Gene3D" id="1.10.1420.10">
    <property type="match status" value="1"/>
</dbReference>
<dbReference type="PANTHER" id="PTHR11361">
    <property type="entry name" value="DNA MISMATCH REPAIR PROTEIN MUTS FAMILY MEMBER"/>
    <property type="match status" value="1"/>
</dbReference>
<dbReference type="GO" id="GO:0030983">
    <property type="term" value="F:mismatched DNA binding"/>
    <property type="evidence" value="ECO:0007669"/>
    <property type="project" value="InterPro"/>
</dbReference>
<evidence type="ECO:0000313" key="11">
    <source>
        <dbReference type="EMBL" id="QHT30270.1"/>
    </source>
</evidence>
<evidence type="ECO:0000259" key="10">
    <source>
        <dbReference type="SMART" id="SM00534"/>
    </source>
</evidence>
<feature type="coiled-coil region" evidence="7">
    <location>
        <begin position="475"/>
        <end position="502"/>
    </location>
</feature>
<dbReference type="Gene3D" id="3.40.1170.10">
    <property type="entry name" value="DNA repair protein MutS, domain I"/>
    <property type="match status" value="1"/>
</dbReference>
<evidence type="ECO:0000256" key="1">
    <source>
        <dbReference type="ARBA" id="ARBA00006271"/>
    </source>
</evidence>
<name>A0A6C0EPM2_9ZZZZ</name>
<feature type="domain" description="DNA mismatch repair protein MutS core" evidence="9">
    <location>
        <begin position="327"/>
        <end position="681"/>
    </location>
</feature>
<evidence type="ECO:0000259" key="9">
    <source>
        <dbReference type="SMART" id="SM00533"/>
    </source>
</evidence>
<dbReference type="PIRSF" id="PIRSF037677">
    <property type="entry name" value="DNA_mis_repair_Msh6"/>
    <property type="match status" value="1"/>
</dbReference>
<evidence type="ECO:0008006" key="12">
    <source>
        <dbReference type="Google" id="ProtNLM"/>
    </source>
</evidence>
<dbReference type="InterPro" id="IPR007696">
    <property type="entry name" value="DNA_mismatch_repair_MutS_core"/>
</dbReference>
<dbReference type="PANTHER" id="PTHR11361:SF34">
    <property type="entry name" value="DNA MISMATCH REPAIR PROTEIN MSH1, MITOCHONDRIAL"/>
    <property type="match status" value="1"/>
</dbReference>
<keyword evidence="5" id="KW-0238">DNA-binding</keyword>
<sequence>MGIHEQFYDIETKARKKYGEKTLVFLQCGSFFETYGYKKDGQFLNKYYTEYSRICDFCMKEKNIKYKGTDVWMIGFPDYCLEKYVPKMTSEGFTIVIWVQADDPTKIRFEKCICSPGTDFDNITKNITNYSMCMWIKKTKSTLLNKTPELICGMSAIDILTGDTHIFEYREKYFHNPTTFDEIERFYSSYNPSEILVIYETSDEEIRDILQFSQIECDKIHMIRLDDVNNSHQPIAKKCENQTYIKEQLHQFYDIQEYHVFCQTHRLDEYQLATQAFCFHLNFIYGCNPNLVKKIKKPLFDNKGDRLILGNHSLKQLNIISNQQHRGVLSSISNFLNKCNTPMGKRKLHNTLINPTSNSEDLQKQYAITQYVRDNYETFENIRNELKTIGDFERLYRKLILQRVAPAELSQFHNSLNIILKIYTTLKSDERINEHIKCPNLSTKCGELMKILDDNILLTAASKIGTVKFDVNIFKRGIFAELDDFEKEYEESKDELECLRLYLERFIVKYKGKKTNQMIKIHETDKNGLFLSITGNRAKILKETLKKEETYQGKPIKYTSTYNNEERELVFNPHNVQYIKHTKSNFRLDSVQLNTIYHSIFHEKESLKEELTEVYKKFIISLQEYSEQIETIVKYVTELDMVTTKAYLAKKFNYCMPVIDDSAKQSFLRAKDMRHILIENLQEDETYVPNDIELGIDTNQNGILLYGTNAVGKSSLIRSIGICVIMAQAGLFVPCSEFIYKPYKSIFTRILGNDNLFKGLSTFAVEMSELRTILNNATKNSLVLGDELCSGTETTSAMSIFMAGVIQLHNREASFIFATHFHEITHENRLKNLANLSLKHMAVYYDAETDCLIYDRKLQDGPGISMYGLEVCKSLHLPDDFLELANNIRKERDNDKSVLSRHPTSYNRKKLKGDCEQCGEEAVDAHHLVPQKLANKDGFIGTFHKNHKANIMNLCKSCHNKETKNDTKKRRTKTTKGMQLLERE</sequence>
<dbReference type="InterPro" id="IPR045076">
    <property type="entry name" value="MutS"/>
</dbReference>